<keyword evidence="3" id="KW-1185">Reference proteome</keyword>
<reference evidence="3" key="1">
    <citation type="submission" date="2016-10" db="EMBL/GenBank/DDBJ databases">
        <authorList>
            <person name="Varghese N."/>
            <person name="Submissions S."/>
        </authorList>
    </citation>
    <scope>NUCLEOTIDE SEQUENCE [LARGE SCALE GENOMIC DNA]</scope>
    <source>
        <strain evidence="3">CGMCC 1.8975</strain>
    </source>
</reference>
<dbReference type="GO" id="GO:0016491">
    <property type="term" value="F:oxidoreductase activity"/>
    <property type="evidence" value="ECO:0007669"/>
    <property type="project" value="InterPro"/>
</dbReference>
<dbReference type="RefSeq" id="WP_139255183.1">
    <property type="nucleotide sequence ID" value="NZ_FNOV01000006.1"/>
</dbReference>
<organism evidence="2 3">
    <name type="scientific">Hymenobacter psychrophilus</name>
    <dbReference type="NCBI Taxonomy" id="651662"/>
    <lineage>
        <taxon>Bacteria</taxon>
        <taxon>Pseudomonadati</taxon>
        <taxon>Bacteroidota</taxon>
        <taxon>Cytophagia</taxon>
        <taxon>Cytophagales</taxon>
        <taxon>Hymenobacteraceae</taxon>
        <taxon>Hymenobacter</taxon>
    </lineage>
</organism>
<name>A0A1H3I588_9BACT</name>
<dbReference type="Pfam" id="PF01593">
    <property type="entry name" value="Amino_oxidase"/>
    <property type="match status" value="1"/>
</dbReference>
<gene>
    <name evidence="2" type="ORF">SAMN04488069_106292</name>
</gene>
<evidence type="ECO:0000313" key="3">
    <source>
        <dbReference type="Proteomes" id="UP000199249"/>
    </source>
</evidence>
<dbReference type="SUPFAM" id="SSF51905">
    <property type="entry name" value="FAD/NAD(P)-binding domain"/>
    <property type="match status" value="1"/>
</dbReference>
<dbReference type="STRING" id="651662.SAMN04488069_106292"/>
<proteinExistence type="predicted"/>
<sequence length="432" mass="46263">MTITAASAQLPVIIIGAGMAGLACANYLHRAGRPVLLLEAADAVGGRVRTDVTPEGFRLDRGFQVLLTRYPEVERLLDYGALDLKAFRSGAVIRLPDGKQTTLQNPLQQPTAAFSALTSRIGTLPDKLRILSLVQHMRGYNSAQLISRNSTNAQTTLEFLRHYGWSEQIIDNFFRPFFGGVFLDRSLSTAANFFEFVFQQFVIGEAVVPALGMQQIPEQLAARLPAGTVRLNSPVAAVEGLSVRLTSGETLAAAAVVVAVDGEAAARLLPAATDAALVSTPKPLAWRRTTCTYFAAPAPSGKPDKLLRLNASPTGLAHNVAFPSDVAPAYAPAGQRLVSVSTHGEHGLSEAGLTAELRRELTAWFGPEAAGWPHLRTYELPFALPEYPAGQPARQALRLGAHLYRCGDYAAYPSLNAALASGREVADMILRA</sequence>
<evidence type="ECO:0000313" key="2">
    <source>
        <dbReference type="EMBL" id="SDY22802.1"/>
    </source>
</evidence>
<dbReference type="Proteomes" id="UP000199249">
    <property type="component" value="Unassembled WGS sequence"/>
</dbReference>
<dbReference type="AlphaFoldDB" id="A0A1H3I588"/>
<evidence type="ECO:0000259" key="1">
    <source>
        <dbReference type="Pfam" id="PF01593"/>
    </source>
</evidence>
<dbReference type="EMBL" id="FNOV01000006">
    <property type="protein sequence ID" value="SDY22802.1"/>
    <property type="molecule type" value="Genomic_DNA"/>
</dbReference>
<accession>A0A1H3I588</accession>
<dbReference type="InterPro" id="IPR036188">
    <property type="entry name" value="FAD/NAD-bd_sf"/>
</dbReference>
<dbReference type="PANTHER" id="PTHR42841">
    <property type="entry name" value="AMINE OXIDASE"/>
    <property type="match status" value="1"/>
</dbReference>
<dbReference type="OrthoDB" id="9767561at2"/>
<protein>
    <submittedName>
        <fullName evidence="2">Phytoene dehydrogenase-related protein</fullName>
    </submittedName>
</protein>
<dbReference type="InterPro" id="IPR002937">
    <property type="entry name" value="Amino_oxidase"/>
</dbReference>
<feature type="domain" description="Amine oxidase" evidence="1">
    <location>
        <begin position="19"/>
        <end position="430"/>
    </location>
</feature>
<dbReference type="Gene3D" id="3.50.50.60">
    <property type="entry name" value="FAD/NAD(P)-binding domain"/>
    <property type="match status" value="1"/>
</dbReference>